<evidence type="ECO:0000256" key="7">
    <source>
        <dbReference type="ARBA" id="ARBA00023242"/>
    </source>
</evidence>
<feature type="region of interest" description="Disordered" evidence="11">
    <location>
        <begin position="15"/>
        <end position="43"/>
    </location>
</feature>
<accession>A0A3Q1I949</accession>
<dbReference type="AlphaFoldDB" id="A0A3Q1I949"/>
<dbReference type="InterPro" id="IPR036770">
    <property type="entry name" value="Ankyrin_rpt-contain_sf"/>
</dbReference>
<dbReference type="PANTHER" id="PTHR24197:SF44">
    <property type="entry name" value="ANKYRIN REPEAT DOMAIN-CONTAINING PROTEIN 54"/>
    <property type="match status" value="1"/>
</dbReference>
<evidence type="ECO:0000256" key="10">
    <source>
        <dbReference type="PROSITE-ProRule" id="PRU00023"/>
    </source>
</evidence>
<reference evidence="12" key="1">
    <citation type="submission" date="2021-04" db="EMBL/GenBank/DDBJ databases">
        <authorList>
            <consortium name="Wellcome Sanger Institute Data Sharing"/>
        </authorList>
    </citation>
    <scope>NUCLEOTIDE SEQUENCE [LARGE SCALE GENOMIC DNA]</scope>
</reference>
<dbReference type="GO" id="GO:0005737">
    <property type="term" value="C:cytoplasm"/>
    <property type="evidence" value="ECO:0007669"/>
    <property type="project" value="UniProtKB-SubCell"/>
</dbReference>
<name>A0A3Q1I949_ANATE</name>
<evidence type="ECO:0000256" key="2">
    <source>
        <dbReference type="ARBA" id="ARBA00004214"/>
    </source>
</evidence>
<dbReference type="Ensembl" id="ENSATET00000016377.3">
    <property type="protein sequence ID" value="ENSATEP00000016124.1"/>
    <property type="gene ID" value="ENSATEG00000011200.3"/>
</dbReference>
<dbReference type="InterPro" id="IPR002110">
    <property type="entry name" value="Ankyrin_rpt"/>
</dbReference>
<dbReference type="InParanoid" id="A0A3Q1I949"/>
<keyword evidence="6 10" id="KW-0040">ANK repeat</keyword>
<reference evidence="12" key="2">
    <citation type="submission" date="2025-08" db="UniProtKB">
        <authorList>
            <consortium name="Ensembl"/>
        </authorList>
    </citation>
    <scope>IDENTIFICATION</scope>
</reference>
<dbReference type="GeneTree" id="ENSGT00940000157805"/>
<keyword evidence="13" id="KW-1185">Reference proteome</keyword>
<evidence type="ECO:0000256" key="5">
    <source>
        <dbReference type="ARBA" id="ARBA00022737"/>
    </source>
</evidence>
<dbReference type="GeneID" id="113157378"/>
<dbReference type="Pfam" id="PF00023">
    <property type="entry name" value="Ank"/>
    <property type="match status" value="1"/>
</dbReference>
<dbReference type="Proteomes" id="UP000265040">
    <property type="component" value="Chromosome 8"/>
</dbReference>
<evidence type="ECO:0000256" key="1">
    <source>
        <dbReference type="ARBA" id="ARBA00004123"/>
    </source>
</evidence>
<dbReference type="SMART" id="SM00248">
    <property type="entry name" value="ANK"/>
    <property type="match status" value="2"/>
</dbReference>
<dbReference type="PANTHER" id="PTHR24197">
    <property type="entry name" value="ANKYRIN REPEAT DOMAIN-CONTAINING PROTEIN 61"/>
    <property type="match status" value="1"/>
</dbReference>
<dbReference type="PROSITE" id="PS50088">
    <property type="entry name" value="ANK_REPEAT"/>
    <property type="match status" value="2"/>
</dbReference>
<evidence type="ECO:0000313" key="13">
    <source>
        <dbReference type="Proteomes" id="UP000265040"/>
    </source>
</evidence>
<keyword evidence="7" id="KW-0539">Nucleus</keyword>
<evidence type="ECO:0000256" key="4">
    <source>
        <dbReference type="ARBA" id="ARBA00022490"/>
    </source>
</evidence>
<dbReference type="PROSITE" id="PS50297">
    <property type="entry name" value="ANK_REP_REGION"/>
    <property type="match status" value="2"/>
</dbReference>
<reference evidence="12" key="3">
    <citation type="submission" date="2025-09" db="UniProtKB">
        <authorList>
            <consortium name="Ensembl"/>
        </authorList>
    </citation>
    <scope>IDENTIFICATION</scope>
</reference>
<gene>
    <name evidence="12" type="primary">ANKRD54</name>
</gene>
<organism evidence="12 13">
    <name type="scientific">Anabas testudineus</name>
    <name type="common">Climbing perch</name>
    <name type="synonym">Anthias testudineus</name>
    <dbReference type="NCBI Taxonomy" id="64144"/>
    <lineage>
        <taxon>Eukaryota</taxon>
        <taxon>Metazoa</taxon>
        <taxon>Chordata</taxon>
        <taxon>Craniata</taxon>
        <taxon>Vertebrata</taxon>
        <taxon>Euteleostomi</taxon>
        <taxon>Actinopterygii</taxon>
        <taxon>Neopterygii</taxon>
        <taxon>Teleostei</taxon>
        <taxon>Neoteleostei</taxon>
        <taxon>Acanthomorphata</taxon>
        <taxon>Anabantaria</taxon>
        <taxon>Anabantiformes</taxon>
        <taxon>Anabantoidei</taxon>
        <taxon>Anabantidae</taxon>
        <taxon>Anabas</taxon>
    </lineage>
</organism>
<keyword evidence="5" id="KW-0677">Repeat</keyword>
<evidence type="ECO:0000313" key="12">
    <source>
        <dbReference type="Ensembl" id="ENSATEP00000016124.1"/>
    </source>
</evidence>
<dbReference type="GO" id="GO:0005634">
    <property type="term" value="C:nucleus"/>
    <property type="evidence" value="ECO:0007669"/>
    <property type="project" value="UniProtKB-SubCell"/>
</dbReference>
<evidence type="ECO:0000256" key="8">
    <source>
        <dbReference type="ARBA" id="ARBA00037385"/>
    </source>
</evidence>
<dbReference type="Pfam" id="PF12796">
    <property type="entry name" value="Ank_2"/>
    <property type="match status" value="1"/>
</dbReference>
<dbReference type="SUPFAM" id="SSF48403">
    <property type="entry name" value="Ankyrin repeat"/>
    <property type="match status" value="1"/>
</dbReference>
<evidence type="ECO:0000256" key="3">
    <source>
        <dbReference type="ARBA" id="ARBA00004496"/>
    </source>
</evidence>
<dbReference type="GO" id="GO:0030496">
    <property type="term" value="C:midbody"/>
    <property type="evidence" value="ECO:0007669"/>
    <property type="project" value="UniProtKB-SubCell"/>
</dbReference>
<comment type="subcellular location">
    <subcellularLocation>
        <location evidence="3">Cytoplasm</location>
    </subcellularLocation>
    <subcellularLocation>
        <location evidence="2">Midbody</location>
    </subcellularLocation>
    <subcellularLocation>
        <location evidence="1">Nucleus</location>
    </subcellularLocation>
</comment>
<dbReference type="RefSeq" id="XP_026208645.1">
    <property type="nucleotide sequence ID" value="XM_026352860.1"/>
</dbReference>
<protein>
    <recommendedName>
        <fullName evidence="9">Ankyrin repeat domain-containing protein 54</fullName>
    </recommendedName>
</protein>
<feature type="repeat" description="ANK" evidence="10">
    <location>
        <begin position="202"/>
        <end position="234"/>
    </location>
</feature>
<evidence type="ECO:0000256" key="6">
    <source>
        <dbReference type="ARBA" id="ARBA00023043"/>
    </source>
</evidence>
<dbReference type="OrthoDB" id="496981at2759"/>
<feature type="repeat" description="ANK" evidence="10">
    <location>
        <begin position="169"/>
        <end position="201"/>
    </location>
</feature>
<sequence length="327" mass="35540">MSRWSMDGWSPIVAAASDNDRSSSEGEYMLEPGPDEETGEAADRVQRGCMDRTDDGGSAAVGFGISGTGEGKVVLGRLGQRDDQELRYLHLLWEPGRAEIGGGGVAASTPGKVTGSRARRHHRAARNLGPVGKDVYAGKRLREAANSNDIDTVRRLLLDDIDPCAADDKGRTALHFSSCNGNESIVQLLLSYGADPNQRDSLGNTPLHLAACTNHVPVITTLLRGGARVDALDRAGRTPLHLARSKLNILQEGESRSLETLRGEVTQIIQMLREYLNLMGQSEAKERLEHISIQLQHTRTKEQVDEVTDLLASFTSLSLQKQNLGDR</sequence>
<dbReference type="STRING" id="64144.ENSATEP00000016124"/>
<dbReference type="FunFam" id="1.25.40.20:FF:000108">
    <property type="entry name" value="Ankyrin repeat domain-containing protein 54"/>
    <property type="match status" value="1"/>
</dbReference>
<proteinExistence type="predicted"/>
<dbReference type="Gene3D" id="1.25.40.20">
    <property type="entry name" value="Ankyrin repeat-containing domain"/>
    <property type="match status" value="2"/>
</dbReference>
<evidence type="ECO:0000256" key="11">
    <source>
        <dbReference type="SAM" id="MobiDB-lite"/>
    </source>
</evidence>
<comment type="function">
    <text evidence="8">Plays an important role in regulating intracellular signaling events associated with erythroid terminal differentiation.</text>
</comment>
<evidence type="ECO:0000256" key="9">
    <source>
        <dbReference type="ARBA" id="ARBA00039237"/>
    </source>
</evidence>
<keyword evidence="4" id="KW-0963">Cytoplasm</keyword>
<dbReference type="FunFam" id="1.25.40.20:FF:000162">
    <property type="entry name" value="Ankyrin repeat domain-containing protein 54"/>
    <property type="match status" value="1"/>
</dbReference>
<dbReference type="FunCoup" id="A0A3Q1I949">
    <property type="interactions" value="839"/>
</dbReference>